<dbReference type="Pfam" id="PF04098">
    <property type="entry name" value="Rad52_Rad22"/>
    <property type="match status" value="1"/>
</dbReference>
<dbReference type="GO" id="GO:0006312">
    <property type="term" value="P:mitotic recombination"/>
    <property type="evidence" value="ECO:0007669"/>
    <property type="project" value="TreeGrafter"/>
</dbReference>
<dbReference type="PANTHER" id="PTHR12132">
    <property type="entry name" value="DNA REPAIR AND RECOMBINATION PROTEIN RAD52, RAD59"/>
    <property type="match status" value="1"/>
</dbReference>
<reference evidence="5 6" key="1">
    <citation type="submission" date="2024-03" db="EMBL/GenBank/DDBJ databases">
        <title>The Acrasis kona genome and developmental transcriptomes reveal deep origins of eukaryotic multicellular pathways.</title>
        <authorList>
            <person name="Sheikh S."/>
            <person name="Fu C.-J."/>
            <person name="Brown M.W."/>
            <person name="Baldauf S.L."/>
        </authorList>
    </citation>
    <scope>NUCLEOTIDE SEQUENCE [LARGE SCALE GENOMIC DNA]</scope>
    <source>
        <strain evidence="5 6">ATCC MYA-3509</strain>
    </source>
</reference>
<dbReference type="GO" id="GO:0000724">
    <property type="term" value="P:double-strand break repair via homologous recombination"/>
    <property type="evidence" value="ECO:0007669"/>
    <property type="project" value="TreeGrafter"/>
</dbReference>
<organism evidence="5 6">
    <name type="scientific">Acrasis kona</name>
    <dbReference type="NCBI Taxonomy" id="1008807"/>
    <lineage>
        <taxon>Eukaryota</taxon>
        <taxon>Discoba</taxon>
        <taxon>Heterolobosea</taxon>
        <taxon>Tetramitia</taxon>
        <taxon>Eutetramitia</taxon>
        <taxon>Acrasidae</taxon>
        <taxon>Acrasis</taxon>
    </lineage>
</organism>
<dbReference type="Gene3D" id="3.30.390.80">
    <property type="entry name" value="DNA repair protein Rad52/59/22"/>
    <property type="match status" value="1"/>
</dbReference>
<evidence type="ECO:0000256" key="4">
    <source>
        <dbReference type="ARBA" id="ARBA00023204"/>
    </source>
</evidence>
<keyword evidence="3" id="KW-0233">DNA recombination</keyword>
<dbReference type="InterPro" id="IPR042525">
    <property type="entry name" value="Rad52_Rad59_Rad22_sf"/>
</dbReference>
<name>A0AAW2ZAR0_9EUKA</name>
<evidence type="ECO:0000313" key="6">
    <source>
        <dbReference type="Proteomes" id="UP001431209"/>
    </source>
</evidence>
<proteinExistence type="inferred from homology"/>
<dbReference type="InterPro" id="IPR007232">
    <property type="entry name" value="Rad52_Rad59_Rad22"/>
</dbReference>
<evidence type="ECO:0000256" key="2">
    <source>
        <dbReference type="ARBA" id="ARBA00022763"/>
    </source>
</evidence>
<dbReference type="PANTHER" id="PTHR12132:SF1">
    <property type="entry name" value="DNA REPAIR PROTEIN RAD52 HOMOLOG"/>
    <property type="match status" value="1"/>
</dbReference>
<gene>
    <name evidence="5" type="ORF">AKO1_012032</name>
</gene>
<sequence length="104" mass="11975">MAQEDFRTLVTRDCERMGFKFELLDVQVDYIDENQNGTFNCCISALVKLYNRDAGNEHQDIGCGIVNNIADRVTALISARRKAIDDGVKRVMRQYFPEDPKKKK</sequence>
<keyword evidence="6" id="KW-1185">Reference proteome</keyword>
<protein>
    <submittedName>
        <fullName evidence="5">DNA repair protein Rad52</fullName>
    </submittedName>
</protein>
<comment type="caution">
    <text evidence="5">The sequence shown here is derived from an EMBL/GenBank/DDBJ whole genome shotgun (WGS) entry which is preliminary data.</text>
</comment>
<dbReference type="Proteomes" id="UP001431209">
    <property type="component" value="Unassembled WGS sequence"/>
</dbReference>
<keyword evidence="2" id="KW-0227">DNA damage</keyword>
<accession>A0AAW2ZAR0</accession>
<dbReference type="GO" id="GO:0005634">
    <property type="term" value="C:nucleus"/>
    <property type="evidence" value="ECO:0007669"/>
    <property type="project" value="TreeGrafter"/>
</dbReference>
<evidence type="ECO:0000313" key="5">
    <source>
        <dbReference type="EMBL" id="KAL0486444.1"/>
    </source>
</evidence>
<keyword evidence="4" id="KW-0234">DNA repair</keyword>
<dbReference type="AlphaFoldDB" id="A0AAW2ZAR0"/>
<comment type="similarity">
    <text evidence="1">Belongs to the RAD52 family.</text>
</comment>
<dbReference type="InterPro" id="IPR041247">
    <property type="entry name" value="Rad52_fam"/>
</dbReference>
<dbReference type="EMBL" id="JAOPGA020001235">
    <property type="protein sequence ID" value="KAL0486444.1"/>
    <property type="molecule type" value="Genomic_DNA"/>
</dbReference>
<dbReference type="GO" id="GO:0045002">
    <property type="term" value="P:double-strand break repair via single-strand annealing"/>
    <property type="evidence" value="ECO:0007669"/>
    <property type="project" value="TreeGrafter"/>
</dbReference>
<evidence type="ECO:0000256" key="3">
    <source>
        <dbReference type="ARBA" id="ARBA00023172"/>
    </source>
</evidence>
<evidence type="ECO:0000256" key="1">
    <source>
        <dbReference type="ARBA" id="ARBA00006638"/>
    </source>
</evidence>
<dbReference type="SUPFAM" id="SSF54768">
    <property type="entry name" value="dsRNA-binding domain-like"/>
    <property type="match status" value="1"/>
</dbReference>